<organism evidence="7 8">
    <name type="scientific">Chitinophaga parva</name>
    <dbReference type="NCBI Taxonomy" id="2169414"/>
    <lineage>
        <taxon>Bacteria</taxon>
        <taxon>Pseudomonadati</taxon>
        <taxon>Bacteroidota</taxon>
        <taxon>Chitinophagia</taxon>
        <taxon>Chitinophagales</taxon>
        <taxon>Chitinophagaceae</taxon>
        <taxon>Chitinophaga</taxon>
    </lineage>
</organism>
<dbReference type="InterPro" id="IPR003782">
    <property type="entry name" value="SCO1/SenC"/>
</dbReference>
<dbReference type="GO" id="GO:0046872">
    <property type="term" value="F:metal ion binding"/>
    <property type="evidence" value="ECO:0007669"/>
    <property type="project" value="UniProtKB-KW"/>
</dbReference>
<keyword evidence="3" id="KW-0479">Metal-binding</keyword>
<dbReference type="InterPro" id="IPR013766">
    <property type="entry name" value="Thioredoxin_domain"/>
</dbReference>
<proteinExistence type="inferred from homology"/>
<reference evidence="7 8" key="1">
    <citation type="submission" date="2018-04" db="EMBL/GenBank/DDBJ databases">
        <title>Chitinophaga fuyangensis sp. nov., isolated from soil in a chemical factory.</title>
        <authorList>
            <person name="Chen K."/>
        </authorList>
    </citation>
    <scope>NUCLEOTIDE SEQUENCE [LARGE SCALE GENOMIC DNA]</scope>
    <source>
        <strain evidence="7 8">LY-1</strain>
    </source>
</reference>
<dbReference type="InterPro" id="IPR036249">
    <property type="entry name" value="Thioredoxin-like_sf"/>
</dbReference>
<feature type="disulfide bond" description="Redox-active" evidence="4">
    <location>
        <begin position="75"/>
        <end position="79"/>
    </location>
</feature>
<keyword evidence="8" id="KW-1185">Reference proteome</keyword>
<evidence type="ECO:0000256" key="2">
    <source>
        <dbReference type="ARBA" id="ARBA00023008"/>
    </source>
</evidence>
<dbReference type="PROSITE" id="PS51352">
    <property type="entry name" value="THIOREDOXIN_2"/>
    <property type="match status" value="1"/>
</dbReference>
<accession>A0A2T7BE00</accession>
<protein>
    <submittedName>
        <fullName evidence="7">SCO family protein</fullName>
    </submittedName>
</protein>
<dbReference type="RefSeq" id="WP_108689073.1">
    <property type="nucleotide sequence ID" value="NZ_QCYK01000003.1"/>
</dbReference>
<dbReference type="AlphaFoldDB" id="A0A2T7BE00"/>
<dbReference type="PANTHER" id="PTHR12151">
    <property type="entry name" value="ELECTRON TRANSPORT PROTIN SCO1/SENC FAMILY MEMBER"/>
    <property type="match status" value="1"/>
</dbReference>
<dbReference type="Gene3D" id="3.40.30.10">
    <property type="entry name" value="Glutaredoxin"/>
    <property type="match status" value="1"/>
</dbReference>
<feature type="binding site" evidence="3">
    <location>
        <position position="79"/>
    </location>
    <ligand>
        <name>Cu cation</name>
        <dbReference type="ChEBI" id="CHEBI:23378"/>
    </ligand>
</feature>
<keyword evidence="5" id="KW-1133">Transmembrane helix</keyword>
<comment type="similarity">
    <text evidence="1">Belongs to the SCO1/2 family.</text>
</comment>
<sequence>MKKSVIFLGVFFVLLVVGFMVLIVPKMAPAKQLPVLGNPGHLTGAFSFTNQEGKTITEQTVAGKVRVVEYFFTTCKGICPKMNANMRFVYDAYAKDPKVVILSHTVDPETDSVPVLAAYAEKFGADASHWMFLTGSKKELYAVAREQYLLSADDAPAKDTAGDFIHTQYFALVDKDNRIRGFYDGTNKGEVGQMISDIKSLE</sequence>
<feature type="binding site" evidence="3">
    <location>
        <position position="75"/>
    </location>
    <ligand>
        <name>Cu cation</name>
        <dbReference type="ChEBI" id="CHEBI:23378"/>
    </ligand>
</feature>
<comment type="caution">
    <text evidence="7">The sequence shown here is derived from an EMBL/GenBank/DDBJ whole genome shotgun (WGS) entry which is preliminary data.</text>
</comment>
<dbReference type="EMBL" id="QCYK01000003">
    <property type="protein sequence ID" value="PUZ23328.1"/>
    <property type="molecule type" value="Genomic_DNA"/>
</dbReference>
<keyword evidence="4" id="KW-1015">Disulfide bond</keyword>
<evidence type="ECO:0000259" key="6">
    <source>
        <dbReference type="PROSITE" id="PS51352"/>
    </source>
</evidence>
<name>A0A2T7BE00_9BACT</name>
<feature type="binding site" evidence="3">
    <location>
        <position position="166"/>
    </location>
    <ligand>
        <name>Cu cation</name>
        <dbReference type="ChEBI" id="CHEBI:23378"/>
    </ligand>
</feature>
<feature type="transmembrane region" description="Helical" evidence="5">
    <location>
        <begin position="6"/>
        <end position="24"/>
    </location>
</feature>
<evidence type="ECO:0000256" key="5">
    <source>
        <dbReference type="SAM" id="Phobius"/>
    </source>
</evidence>
<evidence type="ECO:0000256" key="1">
    <source>
        <dbReference type="ARBA" id="ARBA00010996"/>
    </source>
</evidence>
<dbReference type="PANTHER" id="PTHR12151:SF25">
    <property type="entry name" value="LINALOOL DEHYDRATASE_ISOMERASE DOMAIN-CONTAINING PROTEIN"/>
    <property type="match status" value="1"/>
</dbReference>
<gene>
    <name evidence="7" type="ORF">DCC81_23365</name>
</gene>
<keyword evidence="5" id="KW-0472">Membrane</keyword>
<dbReference type="OrthoDB" id="9811998at2"/>
<evidence type="ECO:0000313" key="7">
    <source>
        <dbReference type="EMBL" id="PUZ23328.1"/>
    </source>
</evidence>
<dbReference type="SUPFAM" id="SSF52833">
    <property type="entry name" value="Thioredoxin-like"/>
    <property type="match status" value="1"/>
</dbReference>
<dbReference type="CDD" id="cd02968">
    <property type="entry name" value="SCO"/>
    <property type="match status" value="1"/>
</dbReference>
<evidence type="ECO:0000256" key="3">
    <source>
        <dbReference type="PIRSR" id="PIRSR603782-1"/>
    </source>
</evidence>
<evidence type="ECO:0000313" key="8">
    <source>
        <dbReference type="Proteomes" id="UP000244450"/>
    </source>
</evidence>
<dbReference type="Pfam" id="PF02630">
    <property type="entry name" value="SCO1-SenC"/>
    <property type="match status" value="1"/>
</dbReference>
<keyword evidence="2 3" id="KW-0186">Copper</keyword>
<keyword evidence="5" id="KW-0812">Transmembrane</keyword>
<dbReference type="Proteomes" id="UP000244450">
    <property type="component" value="Unassembled WGS sequence"/>
</dbReference>
<evidence type="ECO:0000256" key="4">
    <source>
        <dbReference type="PIRSR" id="PIRSR603782-2"/>
    </source>
</evidence>
<feature type="domain" description="Thioredoxin" evidence="6">
    <location>
        <begin position="37"/>
        <end position="202"/>
    </location>
</feature>